<keyword evidence="9" id="KW-1185">Reference proteome</keyword>
<keyword evidence="4 7" id="KW-0812">Transmembrane</keyword>
<comment type="subcellular location">
    <subcellularLocation>
        <location evidence="1">Cell membrane</location>
        <topology evidence="1">Multi-pass membrane protein</topology>
    </subcellularLocation>
</comment>
<dbReference type="Pfam" id="PF01810">
    <property type="entry name" value="LysE"/>
    <property type="match status" value="1"/>
</dbReference>
<evidence type="ECO:0000256" key="7">
    <source>
        <dbReference type="SAM" id="Phobius"/>
    </source>
</evidence>
<dbReference type="PANTHER" id="PTHR30086">
    <property type="entry name" value="ARGININE EXPORTER PROTEIN ARGO"/>
    <property type="match status" value="1"/>
</dbReference>
<sequence length="205" mass="22212">MEFEVWLTYVVACLVLTATPGPSIFLGIVHSINYGLKRTIFTVLGDISANFIQMILVSIGLGLVIANSEFAFDIIKWLGAATLFYMGIKMLLAPAKSVDKKDDLEKVSNLRLYISGFMVAAGNPKAIVFFTAFFPQFIDTSQPLFPQMAIMCPTMALLDFTLVMLYAFSANKVLTTGKAKLHIINRVSGGILVGASGALALTSRA</sequence>
<reference evidence="8 9" key="1">
    <citation type="submission" date="2024-02" db="EMBL/GenBank/DDBJ databases">
        <title>Bacteria isolated from the canopy kelp, Nereocystis luetkeana.</title>
        <authorList>
            <person name="Pfister C.A."/>
            <person name="Younker I.T."/>
            <person name="Light S.H."/>
        </authorList>
    </citation>
    <scope>NUCLEOTIDE SEQUENCE [LARGE SCALE GENOMIC DNA]</scope>
    <source>
        <strain evidence="8 9">TI.2.07</strain>
    </source>
</reference>
<protein>
    <submittedName>
        <fullName evidence="8">LysE family translocator</fullName>
    </submittedName>
</protein>
<dbReference type="RefSeq" id="WP_025565388.1">
    <property type="nucleotide sequence ID" value="NZ_JBAKBA010000004.1"/>
</dbReference>
<evidence type="ECO:0000256" key="6">
    <source>
        <dbReference type="ARBA" id="ARBA00023136"/>
    </source>
</evidence>
<organism evidence="8 9">
    <name type="scientific">Psychromonas arctica</name>
    <dbReference type="NCBI Taxonomy" id="168275"/>
    <lineage>
        <taxon>Bacteria</taxon>
        <taxon>Pseudomonadati</taxon>
        <taxon>Pseudomonadota</taxon>
        <taxon>Gammaproteobacteria</taxon>
        <taxon>Alteromonadales</taxon>
        <taxon>Psychromonadaceae</taxon>
        <taxon>Psychromonas</taxon>
    </lineage>
</organism>
<keyword evidence="5 7" id="KW-1133">Transmembrane helix</keyword>
<dbReference type="PIRSF" id="PIRSF006324">
    <property type="entry name" value="LeuE"/>
    <property type="match status" value="1"/>
</dbReference>
<feature type="transmembrane region" description="Helical" evidence="7">
    <location>
        <begin position="6"/>
        <end position="29"/>
    </location>
</feature>
<proteinExistence type="inferred from homology"/>
<keyword evidence="3" id="KW-1003">Cell membrane</keyword>
<feature type="transmembrane region" description="Helical" evidence="7">
    <location>
        <begin position="144"/>
        <end position="168"/>
    </location>
</feature>
<evidence type="ECO:0000256" key="1">
    <source>
        <dbReference type="ARBA" id="ARBA00004651"/>
    </source>
</evidence>
<feature type="transmembrane region" description="Helical" evidence="7">
    <location>
        <begin position="41"/>
        <end position="68"/>
    </location>
</feature>
<gene>
    <name evidence="8" type="ORF">V6255_03120</name>
</gene>
<evidence type="ECO:0000256" key="3">
    <source>
        <dbReference type="ARBA" id="ARBA00022475"/>
    </source>
</evidence>
<feature type="transmembrane region" description="Helical" evidence="7">
    <location>
        <begin position="74"/>
        <end position="92"/>
    </location>
</feature>
<feature type="transmembrane region" description="Helical" evidence="7">
    <location>
        <begin position="112"/>
        <end position="138"/>
    </location>
</feature>
<name>A0ABU9H8D0_9GAMM</name>
<accession>A0ABU9H8D0</accession>
<dbReference type="EMBL" id="JBAKBA010000004">
    <property type="protein sequence ID" value="MEL0658122.1"/>
    <property type="molecule type" value="Genomic_DNA"/>
</dbReference>
<dbReference type="InterPro" id="IPR001123">
    <property type="entry name" value="LeuE-type"/>
</dbReference>
<comment type="similarity">
    <text evidence="2">Belongs to the Rht family.</text>
</comment>
<evidence type="ECO:0000256" key="4">
    <source>
        <dbReference type="ARBA" id="ARBA00022692"/>
    </source>
</evidence>
<keyword evidence="6 7" id="KW-0472">Membrane</keyword>
<comment type="caution">
    <text evidence="8">The sequence shown here is derived from an EMBL/GenBank/DDBJ whole genome shotgun (WGS) entry which is preliminary data.</text>
</comment>
<dbReference type="Proteomes" id="UP001366060">
    <property type="component" value="Unassembled WGS sequence"/>
</dbReference>
<evidence type="ECO:0000313" key="9">
    <source>
        <dbReference type="Proteomes" id="UP001366060"/>
    </source>
</evidence>
<evidence type="ECO:0000256" key="5">
    <source>
        <dbReference type="ARBA" id="ARBA00022989"/>
    </source>
</evidence>
<evidence type="ECO:0000256" key="2">
    <source>
        <dbReference type="ARBA" id="ARBA00007928"/>
    </source>
</evidence>
<dbReference type="PANTHER" id="PTHR30086:SF14">
    <property type="entry name" value="HOMOSERINE_HOMOSERINE LACTONE EFFLUX PROTEIN"/>
    <property type="match status" value="1"/>
</dbReference>
<evidence type="ECO:0000313" key="8">
    <source>
        <dbReference type="EMBL" id="MEL0658122.1"/>
    </source>
</evidence>